<comment type="caution">
    <text evidence="1">The sequence shown here is derived from an EMBL/GenBank/DDBJ whole genome shotgun (WGS) entry which is preliminary data.</text>
</comment>
<accession>A0A8T0X1I6</accession>
<sequence>MFWRIAKPELDEQPQPPRGLLHLSLEDEEFGIIGLPDSLDPAQDDVFLLEVLRGRELCLTASNSDETMLTIWTLPVVVDNGEVRA</sequence>
<dbReference type="Proteomes" id="UP000823388">
    <property type="component" value="Chromosome 1K"/>
</dbReference>
<keyword evidence="2" id="KW-1185">Reference proteome</keyword>
<organism evidence="1 2">
    <name type="scientific">Panicum virgatum</name>
    <name type="common">Blackwell switchgrass</name>
    <dbReference type="NCBI Taxonomy" id="38727"/>
    <lineage>
        <taxon>Eukaryota</taxon>
        <taxon>Viridiplantae</taxon>
        <taxon>Streptophyta</taxon>
        <taxon>Embryophyta</taxon>
        <taxon>Tracheophyta</taxon>
        <taxon>Spermatophyta</taxon>
        <taxon>Magnoliopsida</taxon>
        <taxon>Liliopsida</taxon>
        <taxon>Poales</taxon>
        <taxon>Poaceae</taxon>
        <taxon>PACMAD clade</taxon>
        <taxon>Panicoideae</taxon>
        <taxon>Panicodae</taxon>
        <taxon>Paniceae</taxon>
        <taxon>Panicinae</taxon>
        <taxon>Panicum</taxon>
        <taxon>Panicum sect. Hiantes</taxon>
    </lineage>
</organism>
<evidence type="ECO:0000313" key="1">
    <source>
        <dbReference type="EMBL" id="KAG2655412.1"/>
    </source>
</evidence>
<gene>
    <name evidence="1" type="ORF">PVAP13_1KG009901</name>
</gene>
<proteinExistence type="predicted"/>
<name>A0A8T0X1I6_PANVG</name>
<protein>
    <submittedName>
        <fullName evidence="1">Uncharacterized protein</fullName>
    </submittedName>
</protein>
<evidence type="ECO:0000313" key="2">
    <source>
        <dbReference type="Proteomes" id="UP000823388"/>
    </source>
</evidence>
<dbReference type="AlphaFoldDB" id="A0A8T0X1I6"/>
<reference evidence="1" key="1">
    <citation type="submission" date="2020-05" db="EMBL/GenBank/DDBJ databases">
        <title>WGS assembly of Panicum virgatum.</title>
        <authorList>
            <person name="Lovell J.T."/>
            <person name="Jenkins J."/>
            <person name="Shu S."/>
            <person name="Juenger T.E."/>
            <person name="Schmutz J."/>
        </authorList>
    </citation>
    <scope>NUCLEOTIDE SEQUENCE</scope>
    <source>
        <strain evidence="1">AP13</strain>
    </source>
</reference>
<dbReference type="EMBL" id="CM029037">
    <property type="protein sequence ID" value="KAG2655412.1"/>
    <property type="molecule type" value="Genomic_DNA"/>
</dbReference>